<keyword evidence="3" id="KW-0067">ATP-binding</keyword>
<dbReference type="GO" id="GO:0005524">
    <property type="term" value="F:ATP binding"/>
    <property type="evidence" value="ECO:0007669"/>
    <property type="project" value="UniProtKB-KW"/>
</dbReference>
<dbReference type="SMART" id="SM00797">
    <property type="entry name" value="AHS2"/>
    <property type="match status" value="1"/>
</dbReference>
<dbReference type="InterPro" id="IPR029000">
    <property type="entry name" value="Cyclophilin-like_dom_sf"/>
</dbReference>
<keyword evidence="6" id="KW-1185">Reference proteome</keyword>
<dbReference type="EMBL" id="FNZA01000004">
    <property type="protein sequence ID" value="SEJ14060.1"/>
    <property type="molecule type" value="Genomic_DNA"/>
</dbReference>
<dbReference type="Gene3D" id="2.40.100.10">
    <property type="entry name" value="Cyclophilin-like"/>
    <property type="match status" value="1"/>
</dbReference>
<evidence type="ECO:0000256" key="3">
    <source>
        <dbReference type="ARBA" id="ARBA00022840"/>
    </source>
</evidence>
<dbReference type="STRING" id="856736.SAMN04488058_104113"/>
<sequence length="331" mass="33908">MFEAPWPPNAEWPGAGWPSALVRRPGLQSTVQDRGRQVRALGVPGGGAADPTSLRLANALVGNPAGAAALEVTLQGPELEFGAPALVAVCGAPFALTLDGEARPLHRAFPVRAGQRLGVGGTARGVRAVLAIRGGLCGEEAFGSRATDLRSGFGGLGGRALRAGDRLSWKATGSAAAPPLFLHPDLPTPTGPRHVLRVLPTPDATPALLAALTPALTVGTQVDRVGVRLVGALPAVAEPARISLPTVPGLVQLPPDGNPILLLPDSGTHGGYPTPLAVIRADLPRLGQLRPGDRVFLRVVNAAQAHAALLAHERPLRLAEGALQAWWGGPG</sequence>
<evidence type="ECO:0000256" key="2">
    <source>
        <dbReference type="ARBA" id="ARBA00022801"/>
    </source>
</evidence>
<feature type="domain" description="Carboxyltransferase" evidence="4">
    <location>
        <begin position="40"/>
        <end position="315"/>
    </location>
</feature>
<evidence type="ECO:0000256" key="1">
    <source>
        <dbReference type="ARBA" id="ARBA00022741"/>
    </source>
</evidence>
<keyword evidence="1" id="KW-0547">Nucleotide-binding</keyword>
<dbReference type="PANTHER" id="PTHR43309:SF3">
    <property type="entry name" value="5-OXOPROLINASE SUBUNIT C"/>
    <property type="match status" value="1"/>
</dbReference>
<dbReference type="SUPFAM" id="SSF50891">
    <property type="entry name" value="Cyclophilin-like"/>
    <property type="match status" value="1"/>
</dbReference>
<dbReference type="Proteomes" id="UP000199223">
    <property type="component" value="Unassembled WGS sequence"/>
</dbReference>
<dbReference type="PANTHER" id="PTHR43309">
    <property type="entry name" value="5-OXOPROLINASE SUBUNIT C"/>
    <property type="match status" value="1"/>
</dbReference>
<proteinExistence type="predicted"/>
<reference evidence="6" key="1">
    <citation type="submission" date="2016-10" db="EMBL/GenBank/DDBJ databases">
        <authorList>
            <person name="Varghese N."/>
            <person name="Submissions S."/>
        </authorList>
    </citation>
    <scope>NUCLEOTIDE SEQUENCE [LARGE SCALE GENOMIC DNA]</scope>
    <source>
        <strain evidence="6">CGMCC 1.10218</strain>
    </source>
</reference>
<protein>
    <submittedName>
        <fullName evidence="5">Biotin-dependent carboxylase uncharacterized domain-containing protein</fullName>
    </submittedName>
</protein>
<organism evidence="5 6">
    <name type="scientific">Deinococcus reticulitermitis</name>
    <dbReference type="NCBI Taxonomy" id="856736"/>
    <lineage>
        <taxon>Bacteria</taxon>
        <taxon>Thermotogati</taxon>
        <taxon>Deinococcota</taxon>
        <taxon>Deinococci</taxon>
        <taxon>Deinococcales</taxon>
        <taxon>Deinococcaceae</taxon>
        <taxon>Deinococcus</taxon>
    </lineage>
</organism>
<dbReference type="Pfam" id="PF02626">
    <property type="entry name" value="CT_A_B"/>
    <property type="match status" value="1"/>
</dbReference>
<dbReference type="RefSeq" id="WP_245745281.1">
    <property type="nucleotide sequence ID" value="NZ_FNZA01000004.1"/>
</dbReference>
<evidence type="ECO:0000259" key="4">
    <source>
        <dbReference type="SMART" id="SM00797"/>
    </source>
</evidence>
<dbReference type="AlphaFoldDB" id="A0A1H6WMQ7"/>
<dbReference type="GO" id="GO:0016787">
    <property type="term" value="F:hydrolase activity"/>
    <property type="evidence" value="ECO:0007669"/>
    <property type="project" value="UniProtKB-KW"/>
</dbReference>
<evidence type="ECO:0000313" key="6">
    <source>
        <dbReference type="Proteomes" id="UP000199223"/>
    </source>
</evidence>
<evidence type="ECO:0000313" key="5">
    <source>
        <dbReference type="EMBL" id="SEJ14060.1"/>
    </source>
</evidence>
<name>A0A1H6WMQ7_9DEIO</name>
<gene>
    <name evidence="5" type="ORF">SAMN04488058_104113</name>
</gene>
<keyword evidence="2" id="KW-0378">Hydrolase</keyword>
<accession>A0A1H6WMQ7</accession>
<dbReference type="InterPro" id="IPR052708">
    <property type="entry name" value="PxpC"/>
</dbReference>
<dbReference type="InterPro" id="IPR003778">
    <property type="entry name" value="CT_A_B"/>
</dbReference>